<evidence type="ECO:0000256" key="3">
    <source>
        <dbReference type="ARBA" id="ARBA00022448"/>
    </source>
</evidence>
<keyword evidence="3 11" id="KW-0813">Transport</keyword>
<dbReference type="Gene3D" id="2.40.170.20">
    <property type="entry name" value="TonB-dependent receptor, beta-barrel domain"/>
    <property type="match status" value="1"/>
</dbReference>
<evidence type="ECO:0000256" key="7">
    <source>
        <dbReference type="ARBA" id="ARBA00023077"/>
    </source>
</evidence>
<evidence type="ECO:0000256" key="1">
    <source>
        <dbReference type="ARBA" id="ARBA00004571"/>
    </source>
</evidence>
<organism evidence="16 17">
    <name type="scientific">Beggiatoa leptomitoformis</name>
    <dbReference type="NCBI Taxonomy" id="288004"/>
    <lineage>
        <taxon>Bacteria</taxon>
        <taxon>Pseudomonadati</taxon>
        <taxon>Pseudomonadota</taxon>
        <taxon>Gammaproteobacteria</taxon>
        <taxon>Thiotrichales</taxon>
        <taxon>Thiotrichaceae</taxon>
        <taxon>Beggiatoa</taxon>
    </lineage>
</organism>
<sequence length="752" mass="84554">MFSKTNSIKTIASLLILGCSPCVLSNNVLEARELLDLSLSELMDIKINAASGIEETIANAPAAMIVISAQDIEKRGYSSLDEILYDLPGFDVVKIGAAVSVNAYQRGYRTPSTQRTLFMVNGIVDNTLWGQIANISTQYPLSIIERVEVLYGPSSVVYGANAFLGVINVVTKQASSLEAGESFANATVRYGSYNNKRVEFAAGGTYKQLKFTLSGTLGSSDEAGLDDFPKQWGFTSNELLSNQNTWGSITSLSNDGKSLGSYYDPSDSWGIIGDINYGAFTLGTMLWQTKTSFGAAYANDYVQTNVPWYTSSSQFYLKHNDKFTDSLNITSLALFRRSNTWGQWAEAIPDRTDTNYSYLSYSDWNSESESFLLKQDYDYTLSNTWRMTGGVKYENKRLTKAYDVCSYWISSYCSSSDGEDSGPYGLGEGVFYSTDPTPVIADGTAADVPEDDRMTTVDKGIYLQGIWDKDAWRLNAGVRYDHNSLYGSTINPRASAIYRWSDKLSFKFLNGYAFQEPAPQQVWGGWSGRLSNPNLVPEEVKNYEFITLYQMDNWLHDVSLYYANYKNVIKEEAENAGERDVYGLEYRGRYSFPNFIQAPDITGYVYYTYTEARSSIHYDHDLQDWVEGEADVGDIAPHKLNFGLNFPLNEKWFIDTRINYVSSRELYSRNALTPLGIKAEDYTLVHLNIGYKNKPFSASFKINNLFDKGYLVPGFEQADSGNDFSQRSAGFRNSLIPQEGRSFMLTLRWDWL</sequence>
<dbReference type="Pfam" id="PF07715">
    <property type="entry name" value="Plug"/>
    <property type="match status" value="1"/>
</dbReference>
<keyword evidence="17" id="KW-1185">Reference proteome</keyword>
<evidence type="ECO:0000313" key="16">
    <source>
        <dbReference type="EMBL" id="AUI68353.2"/>
    </source>
</evidence>
<evidence type="ECO:0000256" key="2">
    <source>
        <dbReference type="ARBA" id="ARBA00008143"/>
    </source>
</evidence>
<proteinExistence type="inferred from homology"/>
<dbReference type="EMBL" id="CP018889">
    <property type="protein sequence ID" value="AUI68353.2"/>
    <property type="molecule type" value="Genomic_DNA"/>
</dbReference>
<dbReference type="GO" id="GO:0015344">
    <property type="term" value="F:siderophore uptake transmembrane transporter activity"/>
    <property type="evidence" value="ECO:0007669"/>
    <property type="project" value="TreeGrafter"/>
</dbReference>
<feature type="domain" description="TonB-dependent receptor plug" evidence="15">
    <location>
        <begin position="58"/>
        <end position="166"/>
    </location>
</feature>
<keyword evidence="7 12" id="KW-0798">TonB box</keyword>
<dbReference type="Proteomes" id="UP000234271">
    <property type="component" value="Chromosome"/>
</dbReference>
<evidence type="ECO:0000256" key="4">
    <source>
        <dbReference type="ARBA" id="ARBA00022452"/>
    </source>
</evidence>
<protein>
    <submittedName>
        <fullName evidence="16">TonB-dependent receptor</fullName>
    </submittedName>
</protein>
<evidence type="ECO:0000256" key="10">
    <source>
        <dbReference type="ARBA" id="ARBA00023237"/>
    </source>
</evidence>
<dbReference type="PROSITE" id="PS52016">
    <property type="entry name" value="TONB_DEPENDENT_REC_3"/>
    <property type="match status" value="1"/>
</dbReference>
<dbReference type="STRING" id="288004.AL038_17900"/>
<dbReference type="InterPro" id="IPR036942">
    <property type="entry name" value="Beta-barrel_TonB_sf"/>
</dbReference>
<dbReference type="InterPro" id="IPR039426">
    <property type="entry name" value="TonB-dep_rcpt-like"/>
</dbReference>
<name>A0A2N9YD02_9GAMM</name>
<dbReference type="GO" id="GO:0009279">
    <property type="term" value="C:cell outer membrane"/>
    <property type="evidence" value="ECO:0007669"/>
    <property type="project" value="UniProtKB-SubCell"/>
</dbReference>
<keyword evidence="5 11" id="KW-0812">Transmembrane</keyword>
<dbReference type="SUPFAM" id="SSF56935">
    <property type="entry name" value="Porins"/>
    <property type="match status" value="1"/>
</dbReference>
<gene>
    <name evidence="16" type="ORF">BLE401_06325</name>
</gene>
<dbReference type="OrthoDB" id="9760494at2"/>
<dbReference type="CDD" id="cd01347">
    <property type="entry name" value="ligand_gated_channel"/>
    <property type="match status" value="1"/>
</dbReference>
<dbReference type="AlphaFoldDB" id="A0A2N9YD02"/>
<dbReference type="GO" id="GO:0044718">
    <property type="term" value="P:siderophore transmembrane transport"/>
    <property type="evidence" value="ECO:0007669"/>
    <property type="project" value="TreeGrafter"/>
</dbReference>
<accession>A0A2N9YD02</accession>
<evidence type="ECO:0000256" key="9">
    <source>
        <dbReference type="ARBA" id="ARBA00023170"/>
    </source>
</evidence>
<dbReference type="InterPro" id="IPR012910">
    <property type="entry name" value="Plug_dom"/>
</dbReference>
<evidence type="ECO:0000313" key="17">
    <source>
        <dbReference type="Proteomes" id="UP000234271"/>
    </source>
</evidence>
<dbReference type="PANTHER" id="PTHR30069">
    <property type="entry name" value="TONB-DEPENDENT OUTER MEMBRANE RECEPTOR"/>
    <property type="match status" value="1"/>
</dbReference>
<dbReference type="Gene3D" id="2.170.130.10">
    <property type="entry name" value="TonB-dependent receptor, plug domain"/>
    <property type="match status" value="1"/>
</dbReference>
<comment type="similarity">
    <text evidence="2">Belongs to the TonB-dependent receptor family. Hemoglobin/haptoglobin binding protein subfamily.</text>
</comment>
<keyword evidence="4 11" id="KW-1134">Transmembrane beta strand</keyword>
<evidence type="ECO:0000256" key="5">
    <source>
        <dbReference type="ARBA" id="ARBA00022692"/>
    </source>
</evidence>
<evidence type="ECO:0000256" key="13">
    <source>
        <dbReference type="SAM" id="SignalP"/>
    </source>
</evidence>
<keyword evidence="6 13" id="KW-0732">Signal</keyword>
<feature type="domain" description="TonB-dependent receptor-like beta-barrel" evidence="14">
    <location>
        <begin position="276"/>
        <end position="705"/>
    </location>
</feature>
<feature type="chain" id="PRO_5024909793" evidence="13">
    <location>
        <begin position="26"/>
        <end position="752"/>
    </location>
</feature>
<evidence type="ECO:0000259" key="15">
    <source>
        <dbReference type="Pfam" id="PF07715"/>
    </source>
</evidence>
<evidence type="ECO:0000256" key="12">
    <source>
        <dbReference type="RuleBase" id="RU003357"/>
    </source>
</evidence>
<dbReference type="InterPro" id="IPR037066">
    <property type="entry name" value="Plug_dom_sf"/>
</dbReference>
<feature type="signal peptide" evidence="13">
    <location>
        <begin position="1"/>
        <end position="25"/>
    </location>
</feature>
<keyword evidence="10 11" id="KW-0998">Cell outer membrane</keyword>
<reference evidence="17" key="1">
    <citation type="submission" date="2016-12" db="EMBL/GenBank/DDBJ databases">
        <title>Complete Genome Sequence of Beggiatoa leptomitiformis D-401.</title>
        <authorList>
            <person name="Fomenkov A."/>
            <person name="Vincze T."/>
            <person name="Grabovich M."/>
            <person name="Anton B.P."/>
            <person name="Dubinina G."/>
            <person name="Orlova M."/>
            <person name="Belousova E."/>
            <person name="Roberts R.J."/>
        </authorList>
    </citation>
    <scope>NUCLEOTIDE SEQUENCE [LARGE SCALE GENOMIC DNA]</scope>
    <source>
        <strain evidence="17">D-401</strain>
    </source>
</reference>
<dbReference type="PANTHER" id="PTHR30069:SF29">
    <property type="entry name" value="HEMOGLOBIN AND HEMOGLOBIN-HAPTOGLOBIN-BINDING PROTEIN 1-RELATED"/>
    <property type="match status" value="1"/>
</dbReference>
<evidence type="ECO:0000256" key="8">
    <source>
        <dbReference type="ARBA" id="ARBA00023136"/>
    </source>
</evidence>
<evidence type="ECO:0000256" key="11">
    <source>
        <dbReference type="PROSITE-ProRule" id="PRU01360"/>
    </source>
</evidence>
<dbReference type="Pfam" id="PF00593">
    <property type="entry name" value="TonB_dep_Rec_b-barrel"/>
    <property type="match status" value="1"/>
</dbReference>
<dbReference type="RefSeq" id="WP_083991586.1">
    <property type="nucleotide sequence ID" value="NZ_CP012373.2"/>
</dbReference>
<dbReference type="InterPro" id="IPR000531">
    <property type="entry name" value="Beta-barrel_TonB"/>
</dbReference>
<keyword evidence="8 11" id="KW-0472">Membrane</keyword>
<comment type="subcellular location">
    <subcellularLocation>
        <location evidence="1 11">Cell outer membrane</location>
        <topology evidence="1 11">Multi-pass membrane protein</topology>
    </subcellularLocation>
</comment>
<evidence type="ECO:0000259" key="14">
    <source>
        <dbReference type="Pfam" id="PF00593"/>
    </source>
</evidence>
<evidence type="ECO:0000256" key="6">
    <source>
        <dbReference type="ARBA" id="ARBA00022729"/>
    </source>
</evidence>
<keyword evidence="9 16" id="KW-0675">Receptor</keyword>